<accession>A0AAE7E3B8</accession>
<name>A0AAE7E3B8_9BACT</name>
<evidence type="ECO:0000256" key="1">
    <source>
        <dbReference type="SAM" id="Phobius"/>
    </source>
</evidence>
<evidence type="ECO:0000259" key="2">
    <source>
        <dbReference type="Pfam" id="PF07331"/>
    </source>
</evidence>
<keyword evidence="1" id="KW-0472">Membrane</keyword>
<evidence type="ECO:0000313" key="3">
    <source>
        <dbReference type="EMBL" id="QKF65812.1"/>
    </source>
</evidence>
<feature type="domain" description="DUF1468" evidence="2">
    <location>
        <begin position="6"/>
        <end position="146"/>
    </location>
</feature>
<dbReference type="Proteomes" id="UP000503482">
    <property type="component" value="Chromosome"/>
</dbReference>
<organism evidence="3 4">
    <name type="scientific">Arcobacter venerupis</name>
    <dbReference type="NCBI Taxonomy" id="1054033"/>
    <lineage>
        <taxon>Bacteria</taxon>
        <taxon>Pseudomonadati</taxon>
        <taxon>Campylobacterota</taxon>
        <taxon>Epsilonproteobacteria</taxon>
        <taxon>Campylobacterales</taxon>
        <taxon>Arcobacteraceae</taxon>
        <taxon>Arcobacter</taxon>
    </lineage>
</organism>
<keyword evidence="1" id="KW-0812">Transmembrane</keyword>
<dbReference type="KEGG" id="avp:AVENP_0232"/>
<feature type="transmembrane region" description="Helical" evidence="1">
    <location>
        <begin position="6"/>
        <end position="23"/>
    </location>
</feature>
<feature type="transmembrane region" description="Helical" evidence="1">
    <location>
        <begin position="82"/>
        <end position="115"/>
    </location>
</feature>
<feature type="transmembrane region" description="Helical" evidence="1">
    <location>
        <begin position="43"/>
        <end position="62"/>
    </location>
</feature>
<sequence length="161" mass="18023">MTKNTIGSLFFLAFSAFYFYSVFGIKKMPGAQFEVMTAQTFPFYVGISGIVISIILLIISFVEKEKIVLSLTYIRSLDLKTTFYFIVLMLFYGFIMKPLGFVIATIIFLTVGFLILKEKNIKKILIISISVSVGFYLLLNNALGVYIDSGELINSLLGAKS</sequence>
<dbReference type="EMBL" id="CP053840">
    <property type="protein sequence ID" value="QKF65812.1"/>
    <property type="molecule type" value="Genomic_DNA"/>
</dbReference>
<dbReference type="RefSeq" id="WP_128358380.1">
    <property type="nucleotide sequence ID" value="NZ_CP053840.1"/>
</dbReference>
<protein>
    <submittedName>
        <fullName evidence="3">Tripartite tricarboxylate transport protein TctABC, membrane-spanning subunit TctB</fullName>
    </submittedName>
</protein>
<dbReference type="Pfam" id="PF07331">
    <property type="entry name" value="TctB"/>
    <property type="match status" value="1"/>
</dbReference>
<dbReference type="AlphaFoldDB" id="A0AAE7E3B8"/>
<keyword evidence="1" id="KW-1133">Transmembrane helix</keyword>
<keyword evidence="4" id="KW-1185">Reference proteome</keyword>
<feature type="transmembrane region" description="Helical" evidence="1">
    <location>
        <begin position="124"/>
        <end position="147"/>
    </location>
</feature>
<reference evidence="3 4" key="1">
    <citation type="submission" date="2020-05" db="EMBL/GenBank/DDBJ databases">
        <title>Complete genome sequencing of Campylobacter and Arcobacter type strains.</title>
        <authorList>
            <person name="Miller W.G."/>
            <person name="Yee E."/>
        </authorList>
    </citation>
    <scope>NUCLEOTIDE SEQUENCE [LARGE SCALE GENOMIC DNA]</scope>
    <source>
        <strain evidence="3 4">LMG 26156</strain>
    </source>
</reference>
<gene>
    <name evidence="3" type="ORF">AVENP_0232</name>
</gene>
<evidence type="ECO:0000313" key="4">
    <source>
        <dbReference type="Proteomes" id="UP000503482"/>
    </source>
</evidence>
<dbReference type="InterPro" id="IPR009936">
    <property type="entry name" value="DUF1468"/>
</dbReference>
<proteinExistence type="predicted"/>